<keyword evidence="3" id="KW-1185">Reference proteome</keyword>
<reference evidence="3" key="1">
    <citation type="submission" date="2016-03" db="EMBL/GenBank/DDBJ databases">
        <authorList>
            <person name="Ploux O."/>
        </authorList>
    </citation>
    <scope>NUCLEOTIDE SEQUENCE [LARGE SCALE GENOMIC DNA]</scope>
</reference>
<proteinExistence type="predicted"/>
<organism evidence="2 3">
    <name type="scientific">Gordonia phage Yvonnetastic</name>
    <dbReference type="NCBI Taxonomy" id="1821566"/>
    <lineage>
        <taxon>Viruses</taxon>
        <taxon>Duplodnaviria</taxon>
        <taxon>Heunggongvirae</taxon>
        <taxon>Uroviricota</taxon>
        <taxon>Caudoviricetes</taxon>
        <taxon>Yvonnevirus</taxon>
        <taxon>Yvonnevirus yvonnetastic</taxon>
        <taxon>Gordonia virus Yvonnetastic</taxon>
    </lineage>
</organism>
<accession>A0A142K934</accession>
<evidence type="ECO:0000313" key="3">
    <source>
        <dbReference type="Proteomes" id="UP000201371"/>
    </source>
</evidence>
<feature type="region of interest" description="Disordered" evidence="1">
    <location>
        <begin position="84"/>
        <end position="105"/>
    </location>
</feature>
<dbReference type="EMBL" id="KU963248">
    <property type="protein sequence ID" value="AMS02617.1"/>
    <property type="molecule type" value="Genomic_DNA"/>
</dbReference>
<sequence>MTAYTFNSAGLKHQEPVDIHIPNTWIEGSPNLRRASLKDAVLFGGPAIQQLLTYAPIVGDRKHIFVDTKVSMLMPGWMPAIPGWHTDGVPRGDENDPAGTGDPNLARQLEERSPQFHTIIAGIPCLTEFLGGMHILDLKHDRSSKLYTEMNNLVEKFLSEGVWETVKPHPLVWSSWDWWQIHRATPSTVRGWRLLIRITESDTVPPADTNFIRTQNQVYVPADTGW</sequence>
<gene>
    <name evidence="2" type="primary">73</name>
    <name evidence="2" type="ORF">SEA_YVONNETASTIC_73</name>
</gene>
<name>A0A142K934_9CAUD</name>
<protein>
    <submittedName>
        <fullName evidence="2">Uncharacterized protein</fullName>
    </submittedName>
</protein>
<evidence type="ECO:0000256" key="1">
    <source>
        <dbReference type="SAM" id="MobiDB-lite"/>
    </source>
</evidence>
<evidence type="ECO:0000313" key="2">
    <source>
        <dbReference type="EMBL" id="AMS02617.1"/>
    </source>
</evidence>
<dbReference type="OrthoDB" id="12929at10239"/>
<dbReference type="RefSeq" id="YP_009301127.1">
    <property type="nucleotide sequence ID" value="NC_031230.1"/>
</dbReference>
<dbReference type="Proteomes" id="UP000201371">
    <property type="component" value="Segment"/>
</dbReference>
<dbReference type="KEGG" id="vg:29125035"/>
<dbReference type="GeneID" id="29125035"/>